<comment type="caution">
    <text evidence="2">The sequence shown here is derived from an EMBL/GenBank/DDBJ whole genome shotgun (WGS) entry which is preliminary data.</text>
</comment>
<dbReference type="EMBL" id="JANAVB010021796">
    <property type="protein sequence ID" value="KAJ6825182.1"/>
    <property type="molecule type" value="Genomic_DNA"/>
</dbReference>
<reference evidence="2" key="2">
    <citation type="submission" date="2023-04" db="EMBL/GenBank/DDBJ databases">
        <authorList>
            <person name="Bruccoleri R.E."/>
            <person name="Oakeley E.J."/>
            <person name="Faust A.-M."/>
            <person name="Dessus-Babus S."/>
            <person name="Altorfer M."/>
            <person name="Burckhardt D."/>
            <person name="Oertli M."/>
            <person name="Naumann U."/>
            <person name="Petersen F."/>
            <person name="Wong J."/>
        </authorList>
    </citation>
    <scope>NUCLEOTIDE SEQUENCE</scope>
    <source>
        <strain evidence="2">GSM-AAB239-AS_SAM_17_03QT</strain>
        <tissue evidence="2">Leaf</tissue>
    </source>
</reference>
<dbReference type="Proteomes" id="UP001140949">
    <property type="component" value="Unassembled WGS sequence"/>
</dbReference>
<evidence type="ECO:0000313" key="3">
    <source>
        <dbReference type="Proteomes" id="UP001140949"/>
    </source>
</evidence>
<name>A0AAX6G979_IRIPA</name>
<organism evidence="2 3">
    <name type="scientific">Iris pallida</name>
    <name type="common">Sweet iris</name>
    <dbReference type="NCBI Taxonomy" id="29817"/>
    <lineage>
        <taxon>Eukaryota</taxon>
        <taxon>Viridiplantae</taxon>
        <taxon>Streptophyta</taxon>
        <taxon>Embryophyta</taxon>
        <taxon>Tracheophyta</taxon>
        <taxon>Spermatophyta</taxon>
        <taxon>Magnoliopsida</taxon>
        <taxon>Liliopsida</taxon>
        <taxon>Asparagales</taxon>
        <taxon>Iridaceae</taxon>
        <taxon>Iridoideae</taxon>
        <taxon>Irideae</taxon>
        <taxon>Iris</taxon>
    </lineage>
</organism>
<feature type="region of interest" description="Disordered" evidence="1">
    <location>
        <begin position="67"/>
        <end position="91"/>
    </location>
</feature>
<reference evidence="2" key="1">
    <citation type="journal article" date="2023" name="GigaByte">
        <title>Genome assembly of the bearded iris, Iris pallida Lam.</title>
        <authorList>
            <person name="Bruccoleri R.E."/>
            <person name="Oakeley E.J."/>
            <person name="Faust A.M.E."/>
            <person name="Altorfer M."/>
            <person name="Dessus-Babus S."/>
            <person name="Burckhardt D."/>
            <person name="Oertli M."/>
            <person name="Naumann U."/>
            <person name="Petersen F."/>
            <person name="Wong J."/>
        </authorList>
    </citation>
    <scope>NUCLEOTIDE SEQUENCE</scope>
    <source>
        <strain evidence="2">GSM-AAB239-AS_SAM_17_03QT</strain>
    </source>
</reference>
<keyword evidence="3" id="KW-1185">Reference proteome</keyword>
<dbReference type="AlphaFoldDB" id="A0AAX6G979"/>
<evidence type="ECO:0000256" key="1">
    <source>
        <dbReference type="SAM" id="MobiDB-lite"/>
    </source>
</evidence>
<protein>
    <submittedName>
        <fullName evidence="2">Uncharacterized protein</fullName>
    </submittedName>
</protein>
<evidence type="ECO:0000313" key="2">
    <source>
        <dbReference type="EMBL" id="KAJ6825182.1"/>
    </source>
</evidence>
<proteinExistence type="predicted"/>
<gene>
    <name evidence="2" type="ORF">M6B38_378955</name>
</gene>
<accession>A0AAX6G979</accession>
<dbReference type="PANTHER" id="PTHR46519">
    <property type="entry name" value="RING/U-BOX SUPERFAMILY PROTEIN"/>
    <property type="match status" value="1"/>
</dbReference>
<feature type="compositionally biased region" description="Pro residues" evidence="1">
    <location>
        <begin position="78"/>
        <end position="87"/>
    </location>
</feature>
<dbReference type="PANTHER" id="PTHR46519:SF2">
    <property type="entry name" value="RING_U-BOX SUPERFAMILY PROTEIN"/>
    <property type="match status" value="1"/>
</dbReference>
<sequence length="162" mass="18732">MELRELLSRRSVSNLLSSGFRESLDQLIQSYVQRHVPSLLDWDIQGTLPTPASPVEDLNLQVDVQNQDRQDSVTRPPVLIPPPPVPPRQSLSYSDLHHSNWSRQSVHHSEIEWDIINDLRADINRLQQGMSNMQRMLEACMEVQHELHRSVRQSFCSFESLS</sequence>